<evidence type="ECO:0000256" key="1">
    <source>
        <dbReference type="SAM" id="MobiDB-lite"/>
    </source>
</evidence>
<name>A0A3N4HI84_ASCIM</name>
<organism evidence="2 3">
    <name type="scientific">Ascobolus immersus RN42</name>
    <dbReference type="NCBI Taxonomy" id="1160509"/>
    <lineage>
        <taxon>Eukaryota</taxon>
        <taxon>Fungi</taxon>
        <taxon>Dikarya</taxon>
        <taxon>Ascomycota</taxon>
        <taxon>Pezizomycotina</taxon>
        <taxon>Pezizomycetes</taxon>
        <taxon>Pezizales</taxon>
        <taxon>Ascobolaceae</taxon>
        <taxon>Ascobolus</taxon>
    </lineage>
</organism>
<evidence type="ECO:0000313" key="3">
    <source>
        <dbReference type="Proteomes" id="UP000275078"/>
    </source>
</evidence>
<feature type="region of interest" description="Disordered" evidence="1">
    <location>
        <begin position="22"/>
        <end position="98"/>
    </location>
</feature>
<accession>A0A3N4HI84</accession>
<dbReference type="EMBL" id="ML119813">
    <property type="protein sequence ID" value="RPA73665.1"/>
    <property type="molecule type" value="Genomic_DNA"/>
</dbReference>
<evidence type="ECO:0000313" key="2">
    <source>
        <dbReference type="EMBL" id="RPA73665.1"/>
    </source>
</evidence>
<feature type="region of interest" description="Disordered" evidence="1">
    <location>
        <begin position="249"/>
        <end position="269"/>
    </location>
</feature>
<feature type="compositionally biased region" description="Basic residues" evidence="1">
    <location>
        <begin position="55"/>
        <end position="64"/>
    </location>
</feature>
<keyword evidence="3" id="KW-1185">Reference proteome</keyword>
<sequence length="269" mass="30818">MASFSLVLRRLNDIPTTKDAFKKVAGTPATPFPEPKQHRAIEFESKDKYRLSRMPPRRKSKPNSKPHPLPQTEPPTGETGKFEEGPTTDGNERGSAPNMNLLSRIRRLEARKHNFFTQKALAIRRAQANWQGLVEMFNSAEGYEKHKLDPIGLESYVPPAIRKARNLQEVIEQEALFEEMELEFRKSKVGAMLVEKQSLIWEAETGEDKDKRCWEAFEFAKKEGLYIGKEPTTVWEVLDIMVPLFMPESDRENLNSETNESDLRNGTDG</sequence>
<protein>
    <submittedName>
        <fullName evidence="2">Uncharacterized protein</fullName>
    </submittedName>
</protein>
<gene>
    <name evidence="2" type="ORF">BJ508DRAFT_313534</name>
</gene>
<dbReference type="AlphaFoldDB" id="A0A3N4HI84"/>
<feature type="compositionally biased region" description="Basic and acidic residues" evidence="1">
    <location>
        <begin position="35"/>
        <end position="50"/>
    </location>
</feature>
<proteinExistence type="predicted"/>
<dbReference type="Proteomes" id="UP000275078">
    <property type="component" value="Unassembled WGS sequence"/>
</dbReference>
<reference evidence="2 3" key="1">
    <citation type="journal article" date="2018" name="Nat. Ecol. Evol.">
        <title>Pezizomycetes genomes reveal the molecular basis of ectomycorrhizal truffle lifestyle.</title>
        <authorList>
            <person name="Murat C."/>
            <person name="Payen T."/>
            <person name="Noel B."/>
            <person name="Kuo A."/>
            <person name="Morin E."/>
            <person name="Chen J."/>
            <person name="Kohler A."/>
            <person name="Krizsan K."/>
            <person name="Balestrini R."/>
            <person name="Da Silva C."/>
            <person name="Montanini B."/>
            <person name="Hainaut M."/>
            <person name="Levati E."/>
            <person name="Barry K.W."/>
            <person name="Belfiori B."/>
            <person name="Cichocki N."/>
            <person name="Clum A."/>
            <person name="Dockter R.B."/>
            <person name="Fauchery L."/>
            <person name="Guy J."/>
            <person name="Iotti M."/>
            <person name="Le Tacon F."/>
            <person name="Lindquist E.A."/>
            <person name="Lipzen A."/>
            <person name="Malagnac F."/>
            <person name="Mello A."/>
            <person name="Molinier V."/>
            <person name="Miyauchi S."/>
            <person name="Poulain J."/>
            <person name="Riccioni C."/>
            <person name="Rubini A."/>
            <person name="Sitrit Y."/>
            <person name="Splivallo R."/>
            <person name="Traeger S."/>
            <person name="Wang M."/>
            <person name="Zifcakova L."/>
            <person name="Wipf D."/>
            <person name="Zambonelli A."/>
            <person name="Paolocci F."/>
            <person name="Nowrousian M."/>
            <person name="Ottonello S."/>
            <person name="Baldrian P."/>
            <person name="Spatafora J.W."/>
            <person name="Henrissat B."/>
            <person name="Nagy L.G."/>
            <person name="Aury J.M."/>
            <person name="Wincker P."/>
            <person name="Grigoriev I.V."/>
            <person name="Bonfante P."/>
            <person name="Martin F.M."/>
        </authorList>
    </citation>
    <scope>NUCLEOTIDE SEQUENCE [LARGE SCALE GENOMIC DNA]</scope>
    <source>
        <strain evidence="2 3">RN42</strain>
    </source>
</reference>